<sequence length="165" mass="18212">MLHLPCAQMKSVNQRRATCAEHRPPADRYRQNGPSSASQHATSQPRSRHHVHDSDWSAEFEQATSALESYLHSLDLDRVGGVPLSLALAFEQIVGGLVQSRLRCNALRRSVYSAYDAHVGGAISSRRPPAYNAFTFAALLRHMTVVFLRFAESGSATLISPSRKI</sequence>
<feature type="region of interest" description="Disordered" evidence="1">
    <location>
        <begin position="19"/>
        <end position="55"/>
    </location>
</feature>
<evidence type="ECO:0000313" key="3">
    <source>
        <dbReference type="Proteomes" id="UP000799424"/>
    </source>
</evidence>
<name>A0A6A6ZTZ7_9PLEO</name>
<protein>
    <submittedName>
        <fullName evidence="2">Uncharacterized protein</fullName>
    </submittedName>
</protein>
<gene>
    <name evidence="2" type="ORF">CC86DRAFT_53250</name>
</gene>
<keyword evidence="3" id="KW-1185">Reference proteome</keyword>
<organism evidence="2 3">
    <name type="scientific">Ophiobolus disseminans</name>
    <dbReference type="NCBI Taxonomy" id="1469910"/>
    <lineage>
        <taxon>Eukaryota</taxon>
        <taxon>Fungi</taxon>
        <taxon>Dikarya</taxon>
        <taxon>Ascomycota</taxon>
        <taxon>Pezizomycotina</taxon>
        <taxon>Dothideomycetes</taxon>
        <taxon>Pleosporomycetidae</taxon>
        <taxon>Pleosporales</taxon>
        <taxon>Pleosporineae</taxon>
        <taxon>Phaeosphaeriaceae</taxon>
        <taxon>Ophiobolus</taxon>
    </lineage>
</organism>
<feature type="compositionally biased region" description="Basic and acidic residues" evidence="1">
    <location>
        <begin position="19"/>
        <end position="30"/>
    </location>
</feature>
<dbReference type="EMBL" id="MU006230">
    <property type="protein sequence ID" value="KAF2824286.1"/>
    <property type="molecule type" value="Genomic_DNA"/>
</dbReference>
<reference evidence="2" key="1">
    <citation type="journal article" date="2020" name="Stud. Mycol.">
        <title>101 Dothideomycetes genomes: a test case for predicting lifestyles and emergence of pathogens.</title>
        <authorList>
            <person name="Haridas S."/>
            <person name="Albert R."/>
            <person name="Binder M."/>
            <person name="Bloem J."/>
            <person name="Labutti K."/>
            <person name="Salamov A."/>
            <person name="Andreopoulos B."/>
            <person name="Baker S."/>
            <person name="Barry K."/>
            <person name="Bills G."/>
            <person name="Bluhm B."/>
            <person name="Cannon C."/>
            <person name="Castanera R."/>
            <person name="Culley D."/>
            <person name="Daum C."/>
            <person name="Ezra D."/>
            <person name="Gonzalez J."/>
            <person name="Henrissat B."/>
            <person name="Kuo A."/>
            <person name="Liang C."/>
            <person name="Lipzen A."/>
            <person name="Lutzoni F."/>
            <person name="Magnuson J."/>
            <person name="Mondo S."/>
            <person name="Nolan M."/>
            <person name="Ohm R."/>
            <person name="Pangilinan J."/>
            <person name="Park H.-J."/>
            <person name="Ramirez L."/>
            <person name="Alfaro M."/>
            <person name="Sun H."/>
            <person name="Tritt A."/>
            <person name="Yoshinaga Y."/>
            <person name="Zwiers L.-H."/>
            <person name="Turgeon B."/>
            <person name="Goodwin S."/>
            <person name="Spatafora J."/>
            <person name="Crous P."/>
            <person name="Grigoriev I."/>
        </authorList>
    </citation>
    <scope>NUCLEOTIDE SEQUENCE</scope>
    <source>
        <strain evidence="2">CBS 113818</strain>
    </source>
</reference>
<dbReference type="AlphaFoldDB" id="A0A6A6ZTZ7"/>
<accession>A0A6A6ZTZ7</accession>
<evidence type="ECO:0000313" key="2">
    <source>
        <dbReference type="EMBL" id="KAF2824286.1"/>
    </source>
</evidence>
<evidence type="ECO:0000256" key="1">
    <source>
        <dbReference type="SAM" id="MobiDB-lite"/>
    </source>
</evidence>
<proteinExistence type="predicted"/>
<feature type="compositionally biased region" description="Polar residues" evidence="1">
    <location>
        <begin position="32"/>
        <end position="45"/>
    </location>
</feature>
<dbReference type="Proteomes" id="UP000799424">
    <property type="component" value="Unassembled WGS sequence"/>
</dbReference>